<evidence type="ECO:0000256" key="5">
    <source>
        <dbReference type="ARBA" id="ARBA00022989"/>
    </source>
</evidence>
<dbReference type="Proteomes" id="UP001168823">
    <property type="component" value="Unassembled WGS sequence"/>
</dbReference>
<dbReference type="InterPro" id="IPR003362">
    <property type="entry name" value="Bact_transf"/>
</dbReference>
<feature type="transmembrane region" description="Helical" evidence="7">
    <location>
        <begin position="49"/>
        <end position="69"/>
    </location>
</feature>
<evidence type="ECO:0000313" key="10">
    <source>
        <dbReference type="Proteomes" id="UP001168823"/>
    </source>
</evidence>
<dbReference type="Pfam" id="PF02397">
    <property type="entry name" value="Bac_transf"/>
    <property type="match status" value="1"/>
</dbReference>
<comment type="subcellular location">
    <subcellularLocation>
        <location evidence="1">Membrane</location>
        <topology evidence="1">Multi-pass membrane protein</topology>
    </subcellularLocation>
</comment>
<feature type="transmembrane region" description="Helical" evidence="7">
    <location>
        <begin position="307"/>
        <end position="330"/>
    </location>
</feature>
<evidence type="ECO:0000259" key="8">
    <source>
        <dbReference type="Pfam" id="PF02397"/>
    </source>
</evidence>
<keyword evidence="4 7" id="KW-0812">Transmembrane</keyword>
<proteinExistence type="inferred from homology"/>
<dbReference type="RefSeq" id="WP_302912501.1">
    <property type="nucleotide sequence ID" value="NZ_JAUMSQ010000004.1"/>
</dbReference>
<protein>
    <submittedName>
        <fullName evidence="9">Sugar transferase</fullName>
        <ecNumber evidence="9">2.7.8.-</ecNumber>
    </submittedName>
</protein>
<gene>
    <name evidence="9" type="ORF">Q2100_01175</name>
</gene>
<sequence length="495" mass="53261">MTSEAILASRTTSPAMPVPADIAPPSAVLPLNNTRPAPAAPELGQRHRYLLRIADVVALTASAALGATALNLVSPVRAGNLGLRDLVVTVLAMVVALHLHGLYRRPASRLRPSGWWRPTVIARCLPTAALLALGADALLFHGGRMTLTSAVAMTLPAVALVPFGRGLMVRMFDTPTVTRIVVVGTGPISDRLTARLSRCADTIVVGHVDDNPARGSSVLGGLSDLPDVCADHRADRVIVAFPNATDQDTLDALRLLLGQVPVSVIPRFFELHNWRSEVEELHGLALMHVPAASLGLSARTLKRAMDITLASCALAVVAPIWLVIAVAIRLDSPGPVFFRQERIGRAGKPFQIFKFRTMTDGAAAQLDAVAQHNKVDGPLFKAEHDPRVTRVGGLLRRTSLDELPQFLNVVLGDMSLVGPRPLPTDMADGLDGAALTRLDVCPGITGLWQVCGRSDLNYADLQHLDSVYVRSWSLLWDLRIMLQTPRVVFERKGAY</sequence>
<evidence type="ECO:0000256" key="6">
    <source>
        <dbReference type="ARBA" id="ARBA00023136"/>
    </source>
</evidence>
<organism evidence="9 10">
    <name type="scientific">Mycolicibacterium arseniciresistens</name>
    <dbReference type="NCBI Taxonomy" id="3062257"/>
    <lineage>
        <taxon>Bacteria</taxon>
        <taxon>Bacillati</taxon>
        <taxon>Actinomycetota</taxon>
        <taxon>Actinomycetes</taxon>
        <taxon>Mycobacteriales</taxon>
        <taxon>Mycobacteriaceae</taxon>
        <taxon>Mycolicibacterium</taxon>
    </lineage>
</organism>
<dbReference type="SUPFAM" id="SSF51735">
    <property type="entry name" value="NAD(P)-binding Rossmann-fold domains"/>
    <property type="match status" value="1"/>
</dbReference>
<dbReference type="NCBIfam" id="TIGR03025">
    <property type="entry name" value="EPS_sugtrans"/>
    <property type="match status" value="1"/>
</dbReference>
<dbReference type="Gene3D" id="3.40.50.720">
    <property type="entry name" value="NAD(P)-binding Rossmann-like Domain"/>
    <property type="match status" value="1"/>
</dbReference>
<keyword evidence="6 7" id="KW-0472">Membrane</keyword>
<dbReference type="GO" id="GO:0016740">
    <property type="term" value="F:transferase activity"/>
    <property type="evidence" value="ECO:0007669"/>
    <property type="project" value="UniProtKB-KW"/>
</dbReference>
<comment type="caution">
    <text evidence="9">The sequence shown here is derived from an EMBL/GenBank/DDBJ whole genome shotgun (WGS) entry which is preliminary data.</text>
</comment>
<accession>A0ABT8U988</accession>
<evidence type="ECO:0000256" key="2">
    <source>
        <dbReference type="ARBA" id="ARBA00006464"/>
    </source>
</evidence>
<name>A0ABT8U988_9MYCO</name>
<feature type="domain" description="Bacterial sugar transferase" evidence="8">
    <location>
        <begin position="302"/>
        <end position="489"/>
    </location>
</feature>
<dbReference type="InterPro" id="IPR036291">
    <property type="entry name" value="NAD(P)-bd_dom_sf"/>
</dbReference>
<feature type="transmembrane region" description="Helical" evidence="7">
    <location>
        <begin position="146"/>
        <end position="163"/>
    </location>
</feature>
<dbReference type="EC" id="2.7.8.-" evidence="9"/>
<dbReference type="InterPro" id="IPR017475">
    <property type="entry name" value="EPS_sugar_tfrase"/>
</dbReference>
<evidence type="ECO:0000256" key="1">
    <source>
        <dbReference type="ARBA" id="ARBA00004141"/>
    </source>
</evidence>
<comment type="similarity">
    <text evidence="2">Belongs to the bacterial sugar transferase family.</text>
</comment>
<evidence type="ECO:0000256" key="4">
    <source>
        <dbReference type="ARBA" id="ARBA00022692"/>
    </source>
</evidence>
<feature type="transmembrane region" description="Helical" evidence="7">
    <location>
        <begin position="120"/>
        <end position="140"/>
    </location>
</feature>
<keyword evidence="5 7" id="KW-1133">Transmembrane helix</keyword>
<keyword evidence="3 9" id="KW-0808">Transferase</keyword>
<feature type="transmembrane region" description="Helical" evidence="7">
    <location>
        <begin position="81"/>
        <end position="99"/>
    </location>
</feature>
<keyword evidence="10" id="KW-1185">Reference proteome</keyword>
<dbReference type="PANTHER" id="PTHR30576:SF10">
    <property type="entry name" value="SLL5057 PROTEIN"/>
    <property type="match status" value="1"/>
</dbReference>
<dbReference type="PANTHER" id="PTHR30576">
    <property type="entry name" value="COLANIC BIOSYNTHESIS UDP-GLUCOSE LIPID CARRIER TRANSFERASE"/>
    <property type="match status" value="1"/>
</dbReference>
<evidence type="ECO:0000256" key="3">
    <source>
        <dbReference type="ARBA" id="ARBA00022679"/>
    </source>
</evidence>
<evidence type="ECO:0000313" key="9">
    <source>
        <dbReference type="EMBL" id="MDO3634353.1"/>
    </source>
</evidence>
<evidence type="ECO:0000256" key="7">
    <source>
        <dbReference type="SAM" id="Phobius"/>
    </source>
</evidence>
<reference evidence="9" key="1">
    <citation type="submission" date="2023-07" db="EMBL/GenBank/DDBJ databases">
        <title>Mycolicibacterium sp. nov., a novel bacterial species.</title>
        <authorList>
            <person name="Cao Y."/>
        </authorList>
    </citation>
    <scope>NUCLEOTIDE SEQUENCE</scope>
    <source>
        <strain evidence="9">KC 300</strain>
    </source>
</reference>
<dbReference type="EMBL" id="JAUMSQ010000004">
    <property type="protein sequence ID" value="MDO3634353.1"/>
    <property type="molecule type" value="Genomic_DNA"/>
</dbReference>